<dbReference type="GO" id="GO:0071555">
    <property type="term" value="P:cell wall organization"/>
    <property type="evidence" value="ECO:0007669"/>
    <property type="project" value="UniProtKB-KW"/>
</dbReference>
<dbReference type="AlphaFoldDB" id="A0A1F6M079"/>
<gene>
    <name evidence="16" type="ORF">A3J66_01265</name>
</gene>
<comment type="subcellular location">
    <subcellularLocation>
        <location evidence="2">Cell membrane</location>
    </subcellularLocation>
    <subcellularLocation>
        <location evidence="1">Membrane</location>
        <topology evidence="1">Single-pass membrane protein</topology>
    </subcellularLocation>
</comment>
<dbReference type="InterPro" id="IPR017790">
    <property type="entry name" value="Penicillin-binding_protein_2"/>
</dbReference>
<feature type="domain" description="Penicillin-binding protein transpeptidase" evidence="14">
    <location>
        <begin position="327"/>
        <end position="652"/>
    </location>
</feature>
<dbReference type="GO" id="GO:0008658">
    <property type="term" value="F:penicillin binding"/>
    <property type="evidence" value="ECO:0007669"/>
    <property type="project" value="InterPro"/>
</dbReference>
<comment type="caution">
    <text evidence="16">The sequence shown here is derived from an EMBL/GenBank/DDBJ whole genome shotgun (WGS) entry which is preliminary data.</text>
</comment>
<keyword evidence="12" id="KW-0961">Cell wall biogenesis/degradation</keyword>
<dbReference type="Gene3D" id="3.30.1390.30">
    <property type="entry name" value="Penicillin-binding protein 2a, domain 3"/>
    <property type="match status" value="1"/>
</dbReference>
<protein>
    <submittedName>
        <fullName evidence="16">Penicillin-binding protein 2</fullName>
    </submittedName>
</protein>
<dbReference type="Gene3D" id="3.90.1310.10">
    <property type="entry name" value="Penicillin-binding protein 2a (Domain 2)"/>
    <property type="match status" value="1"/>
</dbReference>
<reference evidence="16 17" key="1">
    <citation type="journal article" date="2016" name="Nat. Commun.">
        <title>Thousands of microbial genomes shed light on interconnected biogeochemical processes in an aquifer system.</title>
        <authorList>
            <person name="Anantharaman K."/>
            <person name="Brown C.T."/>
            <person name="Hug L.A."/>
            <person name="Sharon I."/>
            <person name="Castelle C.J."/>
            <person name="Probst A.J."/>
            <person name="Thomas B.C."/>
            <person name="Singh A."/>
            <person name="Wilkins M.J."/>
            <person name="Karaoz U."/>
            <person name="Brodie E.L."/>
            <person name="Williams K.H."/>
            <person name="Hubbard S.S."/>
            <person name="Banfield J.F."/>
        </authorList>
    </citation>
    <scope>NUCLEOTIDE SEQUENCE [LARGE SCALE GENOMIC DNA]</scope>
</reference>
<evidence type="ECO:0000256" key="13">
    <source>
        <dbReference type="SAM" id="Phobius"/>
    </source>
</evidence>
<name>A0A1F6M079_9BACT</name>
<dbReference type="GO" id="GO:0009252">
    <property type="term" value="P:peptidoglycan biosynthetic process"/>
    <property type="evidence" value="ECO:0007669"/>
    <property type="project" value="UniProtKB-KW"/>
</dbReference>
<evidence type="ECO:0000256" key="3">
    <source>
        <dbReference type="ARBA" id="ARBA00022475"/>
    </source>
</evidence>
<accession>A0A1F6M079</accession>
<dbReference type="EMBL" id="MFQB01000052">
    <property type="protein sequence ID" value="OGH65042.1"/>
    <property type="molecule type" value="Genomic_DNA"/>
</dbReference>
<feature type="domain" description="Penicillin-binding protein dimerisation" evidence="15">
    <location>
        <begin position="98"/>
        <end position="285"/>
    </location>
</feature>
<dbReference type="Gene3D" id="3.40.710.10">
    <property type="entry name" value="DD-peptidase/beta-lactamase superfamily"/>
    <property type="match status" value="1"/>
</dbReference>
<keyword evidence="5" id="KW-0645">Protease</keyword>
<dbReference type="GO" id="GO:0071972">
    <property type="term" value="F:peptidoglycan L,D-transpeptidase activity"/>
    <property type="evidence" value="ECO:0007669"/>
    <property type="project" value="TreeGrafter"/>
</dbReference>
<dbReference type="Pfam" id="PF00905">
    <property type="entry name" value="Transpeptidase"/>
    <property type="match status" value="1"/>
</dbReference>
<evidence type="ECO:0000256" key="11">
    <source>
        <dbReference type="ARBA" id="ARBA00023136"/>
    </source>
</evidence>
<keyword evidence="10 13" id="KW-1133">Transmembrane helix</keyword>
<keyword evidence="7" id="KW-0378">Hydrolase</keyword>
<evidence type="ECO:0000256" key="12">
    <source>
        <dbReference type="ARBA" id="ARBA00023316"/>
    </source>
</evidence>
<keyword evidence="8" id="KW-0133">Cell shape</keyword>
<dbReference type="PANTHER" id="PTHR30627">
    <property type="entry name" value="PEPTIDOGLYCAN D,D-TRANSPEPTIDASE"/>
    <property type="match status" value="1"/>
</dbReference>
<evidence type="ECO:0000259" key="14">
    <source>
        <dbReference type="Pfam" id="PF00905"/>
    </source>
</evidence>
<dbReference type="Proteomes" id="UP000176282">
    <property type="component" value="Unassembled WGS sequence"/>
</dbReference>
<evidence type="ECO:0000256" key="6">
    <source>
        <dbReference type="ARBA" id="ARBA00022692"/>
    </source>
</evidence>
<evidence type="ECO:0000313" key="16">
    <source>
        <dbReference type="EMBL" id="OGH65042.1"/>
    </source>
</evidence>
<dbReference type="GO" id="GO:0006508">
    <property type="term" value="P:proteolysis"/>
    <property type="evidence" value="ECO:0007669"/>
    <property type="project" value="UniProtKB-KW"/>
</dbReference>
<dbReference type="GO" id="GO:0008360">
    <property type="term" value="P:regulation of cell shape"/>
    <property type="evidence" value="ECO:0007669"/>
    <property type="project" value="UniProtKB-KW"/>
</dbReference>
<proteinExistence type="predicted"/>
<keyword evidence="11 13" id="KW-0472">Membrane</keyword>
<keyword evidence="9" id="KW-0573">Peptidoglycan synthesis</keyword>
<dbReference type="GO" id="GO:0005886">
    <property type="term" value="C:plasma membrane"/>
    <property type="evidence" value="ECO:0007669"/>
    <property type="project" value="UniProtKB-SubCell"/>
</dbReference>
<dbReference type="NCBIfam" id="TIGR03423">
    <property type="entry name" value="pbp2_mrdA"/>
    <property type="match status" value="1"/>
</dbReference>
<evidence type="ECO:0000256" key="2">
    <source>
        <dbReference type="ARBA" id="ARBA00004236"/>
    </source>
</evidence>
<dbReference type="Pfam" id="PF03717">
    <property type="entry name" value="PBP_dimer"/>
    <property type="match status" value="1"/>
</dbReference>
<keyword evidence="6 13" id="KW-0812">Transmembrane</keyword>
<evidence type="ECO:0000256" key="7">
    <source>
        <dbReference type="ARBA" id="ARBA00022801"/>
    </source>
</evidence>
<evidence type="ECO:0000313" key="17">
    <source>
        <dbReference type="Proteomes" id="UP000176282"/>
    </source>
</evidence>
<organism evidence="16 17">
    <name type="scientific">Candidatus Magasanikbacteria bacterium RIFCSPHIGHO2_02_FULL_47_14</name>
    <dbReference type="NCBI Taxonomy" id="1798680"/>
    <lineage>
        <taxon>Bacteria</taxon>
        <taxon>Candidatus Magasanikiibacteriota</taxon>
    </lineage>
</organism>
<dbReference type="InterPro" id="IPR036138">
    <property type="entry name" value="PBP_dimer_sf"/>
</dbReference>
<dbReference type="STRING" id="1798680.A3J66_01265"/>
<sequence length="662" mass="73321">MKETLDYLFTDQPNNNSRTNQWVEESVIFEKKIGKQETLPGSGRFIGSGFSYKKSNLLFVTFVFFLGVLFARLVYLQIMHGGAYLNTARGNRERLIRIPAERGLFFDRNGKQLTTNIPNFSLAIVPQDLPREQTKRQGLIKQLSEITHKTPEEIEKILDEYGSYSYESIIIQENLDYETALRVQIESTHLPGIYVHIGSKRLYLHPEDVASATTSPMVDSTSSLSHVLGYLGKLNKEELDSLYSKGYVPSDSIGKTGVEKSYEDALRGVHGKRIAEVDALGREQTVLSEEPPTPGQHLMLSIDVLMQQKLEEIMQSSMLLLKKKRAAAVVMNPQNGDILALVSFPTFNNNDFSGGISQEVYSQYIDDPDKPLFNRVIGGTYPSGSTVKPGIASAALEEKVITDKTTVLSTGGVRVGQWFFPDWQAGGHGVTDVRKSLAFSVNTFYYYIGGGVGSFTGLGVDLITHYLRQFGFSEALGIDIPGEATGFLPSKEWKEREKGERWYVGDTYNLSIGQGDLLVTPLQIASLTATVANGGTVYQPHVGSALVDPLTSRQSQIPPKIIRNQFISTEHITTVRLGMRDCVVAGSCRRLGLLPFEAAGKTGTAQWSSTQPTHAWFTSFAPFENPEVVITVLVEEGGEGSSAAVPIAYEFYAWWWQYKHGT</sequence>
<dbReference type="InterPro" id="IPR005311">
    <property type="entry name" value="PBP_dimer"/>
</dbReference>
<dbReference type="SUPFAM" id="SSF56519">
    <property type="entry name" value="Penicillin binding protein dimerisation domain"/>
    <property type="match status" value="1"/>
</dbReference>
<keyword evidence="3" id="KW-1003">Cell membrane</keyword>
<evidence type="ECO:0000256" key="9">
    <source>
        <dbReference type="ARBA" id="ARBA00022984"/>
    </source>
</evidence>
<evidence type="ECO:0000256" key="8">
    <source>
        <dbReference type="ARBA" id="ARBA00022960"/>
    </source>
</evidence>
<evidence type="ECO:0000259" key="15">
    <source>
        <dbReference type="Pfam" id="PF03717"/>
    </source>
</evidence>
<dbReference type="SUPFAM" id="SSF56601">
    <property type="entry name" value="beta-lactamase/transpeptidase-like"/>
    <property type="match status" value="1"/>
</dbReference>
<evidence type="ECO:0000256" key="10">
    <source>
        <dbReference type="ARBA" id="ARBA00022989"/>
    </source>
</evidence>
<evidence type="ECO:0000256" key="5">
    <source>
        <dbReference type="ARBA" id="ARBA00022670"/>
    </source>
</evidence>
<dbReference type="InterPro" id="IPR001460">
    <property type="entry name" value="PCN-bd_Tpept"/>
</dbReference>
<keyword evidence="4" id="KW-0997">Cell inner membrane</keyword>
<dbReference type="PANTHER" id="PTHR30627:SF2">
    <property type="entry name" value="PEPTIDOGLYCAN D,D-TRANSPEPTIDASE MRDA"/>
    <property type="match status" value="1"/>
</dbReference>
<dbReference type="GO" id="GO:0009002">
    <property type="term" value="F:serine-type D-Ala-D-Ala carboxypeptidase activity"/>
    <property type="evidence" value="ECO:0007669"/>
    <property type="project" value="InterPro"/>
</dbReference>
<evidence type="ECO:0000256" key="4">
    <source>
        <dbReference type="ARBA" id="ARBA00022519"/>
    </source>
</evidence>
<evidence type="ECO:0000256" key="1">
    <source>
        <dbReference type="ARBA" id="ARBA00004167"/>
    </source>
</evidence>
<dbReference type="InterPro" id="IPR050515">
    <property type="entry name" value="Beta-lactam/transpept"/>
</dbReference>
<dbReference type="InterPro" id="IPR012338">
    <property type="entry name" value="Beta-lactam/transpept-like"/>
</dbReference>
<feature type="transmembrane region" description="Helical" evidence="13">
    <location>
        <begin position="57"/>
        <end position="75"/>
    </location>
</feature>